<keyword evidence="3" id="KW-1185">Reference proteome</keyword>
<keyword evidence="1" id="KW-1133">Transmembrane helix</keyword>
<keyword evidence="1" id="KW-0812">Transmembrane</keyword>
<sequence>MLRFVCFGLGCILGVHLINAFTYGPIEAIHRTVIDPAGQTLFFAVGITACFASTTAWALLRRRAFPAHGTTPLTRFASGLVLVILYVASMTLLSLAIQQAVPSISLSVRKTLKPLWVSFSLLAASAAAIELEGFLVQFLRRSQVADGEPSGAPERPRRLS</sequence>
<comment type="caution">
    <text evidence="2">The sequence shown here is derived from an EMBL/GenBank/DDBJ whole genome shotgun (WGS) entry which is preliminary data.</text>
</comment>
<feature type="transmembrane region" description="Helical" evidence="1">
    <location>
        <begin position="36"/>
        <end position="60"/>
    </location>
</feature>
<proteinExistence type="predicted"/>
<keyword evidence="1" id="KW-0472">Membrane</keyword>
<dbReference type="Proteomes" id="UP000315010">
    <property type="component" value="Unassembled WGS sequence"/>
</dbReference>
<organism evidence="2 3">
    <name type="scientific">Novipirellula herctigrandis</name>
    <dbReference type="NCBI Taxonomy" id="2527986"/>
    <lineage>
        <taxon>Bacteria</taxon>
        <taxon>Pseudomonadati</taxon>
        <taxon>Planctomycetota</taxon>
        <taxon>Planctomycetia</taxon>
        <taxon>Pirellulales</taxon>
        <taxon>Pirellulaceae</taxon>
        <taxon>Novipirellula</taxon>
    </lineage>
</organism>
<feature type="transmembrane region" description="Helical" evidence="1">
    <location>
        <begin position="115"/>
        <end position="136"/>
    </location>
</feature>
<dbReference type="EMBL" id="SJPJ01000001">
    <property type="protein sequence ID" value="TWT79553.1"/>
    <property type="molecule type" value="Genomic_DNA"/>
</dbReference>
<evidence type="ECO:0000313" key="3">
    <source>
        <dbReference type="Proteomes" id="UP000315010"/>
    </source>
</evidence>
<protein>
    <submittedName>
        <fullName evidence="2">Uncharacterized protein</fullName>
    </submittedName>
</protein>
<reference evidence="2 3" key="1">
    <citation type="submission" date="2019-02" db="EMBL/GenBank/DDBJ databases">
        <title>Deep-cultivation of Planctomycetes and their phenomic and genomic characterization uncovers novel biology.</title>
        <authorList>
            <person name="Wiegand S."/>
            <person name="Jogler M."/>
            <person name="Boedeker C."/>
            <person name="Pinto D."/>
            <person name="Vollmers J."/>
            <person name="Rivas-Marin E."/>
            <person name="Kohn T."/>
            <person name="Peeters S.H."/>
            <person name="Heuer A."/>
            <person name="Rast P."/>
            <person name="Oberbeckmann S."/>
            <person name="Bunk B."/>
            <person name="Jeske O."/>
            <person name="Meyerdierks A."/>
            <person name="Storesund J.E."/>
            <person name="Kallscheuer N."/>
            <person name="Luecker S."/>
            <person name="Lage O.M."/>
            <person name="Pohl T."/>
            <person name="Merkel B.J."/>
            <person name="Hornburger P."/>
            <person name="Mueller R.-W."/>
            <person name="Bruemmer F."/>
            <person name="Labrenz M."/>
            <person name="Spormann A.M."/>
            <person name="Op Den Camp H."/>
            <person name="Overmann J."/>
            <person name="Amann R."/>
            <person name="Jetten M.S.M."/>
            <person name="Mascher T."/>
            <person name="Medema M.H."/>
            <person name="Devos D.P."/>
            <person name="Kaster A.-K."/>
            <person name="Ovreas L."/>
            <person name="Rohde M."/>
            <person name="Galperin M.Y."/>
            <person name="Jogler C."/>
        </authorList>
    </citation>
    <scope>NUCLEOTIDE SEQUENCE [LARGE SCALE GENOMIC DNA]</scope>
    <source>
        <strain evidence="2 3">CA13</strain>
    </source>
</reference>
<gene>
    <name evidence="2" type="ORF">CA13_09570</name>
</gene>
<name>A0A5C5YYJ1_9BACT</name>
<dbReference type="AlphaFoldDB" id="A0A5C5YYJ1"/>
<evidence type="ECO:0000256" key="1">
    <source>
        <dbReference type="SAM" id="Phobius"/>
    </source>
</evidence>
<accession>A0A5C5YYJ1</accession>
<feature type="transmembrane region" description="Helical" evidence="1">
    <location>
        <begin position="72"/>
        <end position="95"/>
    </location>
</feature>
<evidence type="ECO:0000313" key="2">
    <source>
        <dbReference type="EMBL" id="TWT79553.1"/>
    </source>
</evidence>